<accession>A0A3E4LI59</accession>
<sequence length="309" mass="35244">MDWLIWSIIIALSVAVLIMIRKNYQIKKEAELFAGKVEDTLEAIITGRGWKAEEELEDSLWGRTGTQLEKAESVFWQKEEDSFREKEIVKGLIADISHQTRTPVANMKLYTELLEDEVVSQNGKIFISKIKEQMEKIDFLMQSMLKMSRLETGIIQIQKKDRNLYETIHHAVADLVPEAASKSIDLYVKSDENIVIGHDSKWTEEAIHNILDNAIKYTEPGGKISIQTEKQELFFKVSISDTGKGIAAERQAEIFTRFYREPEVHEKPGAGIGLYLARKIMEIQKGYIEVQSEAGQGATFNLYFPVGKV</sequence>
<dbReference type="Pfam" id="PF02518">
    <property type="entry name" value="HATPase_c"/>
    <property type="match status" value="1"/>
</dbReference>
<dbReference type="GO" id="GO:0016036">
    <property type="term" value="P:cellular response to phosphate starvation"/>
    <property type="evidence" value="ECO:0007669"/>
    <property type="project" value="TreeGrafter"/>
</dbReference>
<evidence type="ECO:0000256" key="7">
    <source>
        <dbReference type="ARBA" id="ARBA00023012"/>
    </source>
</evidence>
<evidence type="ECO:0000256" key="3">
    <source>
        <dbReference type="ARBA" id="ARBA00012438"/>
    </source>
</evidence>
<keyword evidence="5" id="KW-0808">Transferase</keyword>
<dbReference type="GO" id="GO:0005886">
    <property type="term" value="C:plasma membrane"/>
    <property type="evidence" value="ECO:0007669"/>
    <property type="project" value="TreeGrafter"/>
</dbReference>
<dbReference type="PRINTS" id="PR00344">
    <property type="entry name" value="BCTRLSENSOR"/>
</dbReference>
<comment type="catalytic activity">
    <reaction evidence="1">
        <text>ATP + protein L-histidine = ADP + protein N-phospho-L-histidine.</text>
        <dbReference type="EC" id="2.7.13.3"/>
    </reaction>
</comment>
<dbReference type="GO" id="GO:0004721">
    <property type="term" value="F:phosphoprotein phosphatase activity"/>
    <property type="evidence" value="ECO:0007669"/>
    <property type="project" value="TreeGrafter"/>
</dbReference>
<evidence type="ECO:0000256" key="5">
    <source>
        <dbReference type="ARBA" id="ARBA00022679"/>
    </source>
</evidence>
<dbReference type="InterPro" id="IPR003661">
    <property type="entry name" value="HisK_dim/P_dom"/>
</dbReference>
<dbReference type="AlphaFoldDB" id="A0A3E4LI59"/>
<feature type="transmembrane region" description="Helical" evidence="8">
    <location>
        <begin position="6"/>
        <end position="24"/>
    </location>
</feature>
<gene>
    <name evidence="10" type="ORF">DXD17_13075</name>
</gene>
<dbReference type="Gene3D" id="3.30.565.10">
    <property type="entry name" value="Histidine kinase-like ATPase, C-terminal domain"/>
    <property type="match status" value="1"/>
</dbReference>
<dbReference type="Pfam" id="PF00512">
    <property type="entry name" value="HisKA"/>
    <property type="match status" value="1"/>
</dbReference>
<dbReference type="InterPro" id="IPR003594">
    <property type="entry name" value="HATPase_dom"/>
</dbReference>
<keyword evidence="8" id="KW-0472">Membrane</keyword>
<dbReference type="InterPro" id="IPR004358">
    <property type="entry name" value="Sig_transdc_His_kin-like_C"/>
</dbReference>
<dbReference type="GO" id="GO:0000155">
    <property type="term" value="F:phosphorelay sensor kinase activity"/>
    <property type="evidence" value="ECO:0007669"/>
    <property type="project" value="InterPro"/>
</dbReference>
<evidence type="ECO:0000259" key="9">
    <source>
        <dbReference type="PROSITE" id="PS50109"/>
    </source>
</evidence>
<evidence type="ECO:0000256" key="4">
    <source>
        <dbReference type="ARBA" id="ARBA00022553"/>
    </source>
</evidence>
<proteinExistence type="predicted"/>
<dbReference type="PANTHER" id="PTHR45453:SF1">
    <property type="entry name" value="PHOSPHATE REGULON SENSOR PROTEIN PHOR"/>
    <property type="match status" value="1"/>
</dbReference>
<keyword evidence="7" id="KW-0902">Two-component regulatory system</keyword>
<dbReference type="EC" id="2.7.13.3" evidence="3"/>
<dbReference type="InterPro" id="IPR036890">
    <property type="entry name" value="HATPase_C_sf"/>
</dbReference>
<dbReference type="EMBL" id="QSQN01000045">
    <property type="protein sequence ID" value="RGK37163.1"/>
    <property type="molecule type" value="Genomic_DNA"/>
</dbReference>
<evidence type="ECO:0000313" key="10">
    <source>
        <dbReference type="EMBL" id="RGK37163.1"/>
    </source>
</evidence>
<dbReference type="SUPFAM" id="SSF55874">
    <property type="entry name" value="ATPase domain of HSP90 chaperone/DNA topoisomerase II/histidine kinase"/>
    <property type="match status" value="1"/>
</dbReference>
<reference evidence="10 11" key="1">
    <citation type="submission" date="2018-08" db="EMBL/GenBank/DDBJ databases">
        <title>A genome reference for cultivated species of the human gut microbiota.</title>
        <authorList>
            <person name="Zou Y."/>
            <person name="Xue W."/>
            <person name="Luo G."/>
        </authorList>
    </citation>
    <scope>NUCLEOTIDE SEQUENCE [LARGE SCALE GENOMIC DNA]</scope>
    <source>
        <strain evidence="10 11">TF11-7</strain>
    </source>
</reference>
<dbReference type="PANTHER" id="PTHR45453">
    <property type="entry name" value="PHOSPHATE REGULON SENSOR PROTEIN PHOR"/>
    <property type="match status" value="1"/>
</dbReference>
<name>A0A3E4LI59_9FIRM</name>
<evidence type="ECO:0000313" key="11">
    <source>
        <dbReference type="Proteomes" id="UP000260793"/>
    </source>
</evidence>
<dbReference type="SMART" id="SM00387">
    <property type="entry name" value="HATPase_c"/>
    <property type="match status" value="1"/>
</dbReference>
<dbReference type="PROSITE" id="PS50109">
    <property type="entry name" value="HIS_KIN"/>
    <property type="match status" value="1"/>
</dbReference>
<dbReference type="InterPro" id="IPR036097">
    <property type="entry name" value="HisK_dim/P_sf"/>
</dbReference>
<keyword evidence="4" id="KW-0597">Phosphoprotein</keyword>
<organism evidence="10 11">
    <name type="scientific">[Ruminococcus] lactaris</name>
    <dbReference type="NCBI Taxonomy" id="46228"/>
    <lineage>
        <taxon>Bacteria</taxon>
        <taxon>Bacillati</taxon>
        <taxon>Bacillota</taxon>
        <taxon>Clostridia</taxon>
        <taxon>Lachnospirales</taxon>
        <taxon>Lachnospiraceae</taxon>
        <taxon>Mediterraneibacter</taxon>
    </lineage>
</organism>
<keyword evidence="6 10" id="KW-0418">Kinase</keyword>
<keyword evidence="8" id="KW-1133">Transmembrane helix</keyword>
<dbReference type="CDD" id="cd00082">
    <property type="entry name" value="HisKA"/>
    <property type="match status" value="1"/>
</dbReference>
<evidence type="ECO:0000256" key="1">
    <source>
        <dbReference type="ARBA" id="ARBA00000085"/>
    </source>
</evidence>
<dbReference type="Proteomes" id="UP000260793">
    <property type="component" value="Unassembled WGS sequence"/>
</dbReference>
<dbReference type="SUPFAM" id="SSF47384">
    <property type="entry name" value="Homodimeric domain of signal transducing histidine kinase"/>
    <property type="match status" value="1"/>
</dbReference>
<dbReference type="SMART" id="SM00388">
    <property type="entry name" value="HisKA"/>
    <property type="match status" value="1"/>
</dbReference>
<dbReference type="Gene3D" id="1.10.287.130">
    <property type="match status" value="1"/>
</dbReference>
<feature type="domain" description="Histidine kinase" evidence="9">
    <location>
        <begin position="95"/>
        <end position="308"/>
    </location>
</feature>
<keyword evidence="8" id="KW-0812">Transmembrane</keyword>
<evidence type="ECO:0000256" key="2">
    <source>
        <dbReference type="ARBA" id="ARBA00004370"/>
    </source>
</evidence>
<evidence type="ECO:0000256" key="8">
    <source>
        <dbReference type="SAM" id="Phobius"/>
    </source>
</evidence>
<dbReference type="InterPro" id="IPR050351">
    <property type="entry name" value="BphY/WalK/GraS-like"/>
</dbReference>
<comment type="subcellular location">
    <subcellularLocation>
        <location evidence="2">Membrane</location>
    </subcellularLocation>
</comment>
<comment type="caution">
    <text evidence="10">The sequence shown here is derived from an EMBL/GenBank/DDBJ whole genome shotgun (WGS) entry which is preliminary data.</text>
</comment>
<dbReference type="InterPro" id="IPR005467">
    <property type="entry name" value="His_kinase_dom"/>
</dbReference>
<protein>
    <recommendedName>
        <fullName evidence="3">histidine kinase</fullName>
        <ecNumber evidence="3">2.7.13.3</ecNumber>
    </recommendedName>
</protein>
<evidence type="ECO:0000256" key="6">
    <source>
        <dbReference type="ARBA" id="ARBA00022777"/>
    </source>
</evidence>